<proteinExistence type="predicted"/>
<gene>
    <name evidence="1" type="ORF">AIOL_001355</name>
</gene>
<dbReference type="RefSeq" id="WP_160314421.1">
    <property type="nucleotide sequence ID" value="NZ_LFTY01000002.1"/>
</dbReference>
<comment type="caution">
    <text evidence="1">The sequence shown here is derived from an EMBL/GenBank/DDBJ whole genome shotgun (WGS) entry which is preliminary data.</text>
</comment>
<sequence>MLGLRKNWRKYEERRLLRELRRDPHMAKDIGLPPLAPEPKITRVLW</sequence>
<protein>
    <submittedName>
        <fullName evidence="1">Uncharacterized protein</fullName>
    </submittedName>
</protein>
<accession>A0A0J9E139</accession>
<dbReference type="Proteomes" id="UP000037178">
    <property type="component" value="Unassembled WGS sequence"/>
</dbReference>
<dbReference type="EMBL" id="LFTY01000002">
    <property type="protein sequence ID" value="KMW56402.1"/>
    <property type="molecule type" value="Genomic_DNA"/>
</dbReference>
<dbReference type="AlphaFoldDB" id="A0A0J9E139"/>
<reference evidence="1 2" key="1">
    <citation type="submission" date="2015-06" db="EMBL/GenBank/DDBJ databases">
        <title>Draft genome sequence of an Alphaproteobacteria species associated to the Mediterranean sponge Oscarella lobularis.</title>
        <authorList>
            <person name="Jourda C."/>
            <person name="Santini S."/>
            <person name="Claverie J.-M."/>
        </authorList>
    </citation>
    <scope>NUCLEOTIDE SEQUENCE [LARGE SCALE GENOMIC DNA]</scope>
    <source>
        <strain evidence="1">IGS</strain>
    </source>
</reference>
<evidence type="ECO:0000313" key="2">
    <source>
        <dbReference type="Proteomes" id="UP000037178"/>
    </source>
</evidence>
<name>A0A0J9E139_9RHOB</name>
<keyword evidence="2" id="KW-1185">Reference proteome</keyword>
<evidence type="ECO:0000313" key="1">
    <source>
        <dbReference type="EMBL" id="KMW56402.1"/>
    </source>
</evidence>
<organism evidence="1 2">
    <name type="scientific">Candidatus Rhodobacter oscarellae</name>
    <dbReference type="NCBI Taxonomy" id="1675527"/>
    <lineage>
        <taxon>Bacteria</taxon>
        <taxon>Pseudomonadati</taxon>
        <taxon>Pseudomonadota</taxon>
        <taxon>Alphaproteobacteria</taxon>
        <taxon>Rhodobacterales</taxon>
        <taxon>Rhodobacter group</taxon>
        <taxon>Rhodobacter</taxon>
    </lineage>
</organism>
<dbReference type="PATRIC" id="fig|1675527.3.peg.1438"/>